<dbReference type="OrthoDB" id="26525at2759"/>
<dbReference type="CDD" id="cd00051">
    <property type="entry name" value="EFh"/>
    <property type="match status" value="2"/>
</dbReference>
<dbReference type="PROSITE" id="PS50222">
    <property type="entry name" value="EF_HAND_2"/>
    <property type="match status" value="3"/>
</dbReference>
<dbReference type="SUPFAM" id="SSF47473">
    <property type="entry name" value="EF-hand"/>
    <property type="match status" value="1"/>
</dbReference>
<feature type="domain" description="EF-hand" evidence="3">
    <location>
        <begin position="113"/>
        <end position="148"/>
    </location>
</feature>
<proteinExistence type="predicted"/>
<keyword evidence="1" id="KW-0677">Repeat</keyword>
<feature type="domain" description="EF-hand" evidence="3">
    <location>
        <begin position="59"/>
        <end position="94"/>
    </location>
</feature>
<dbReference type="Proteomes" id="UP000242180">
    <property type="component" value="Unassembled WGS sequence"/>
</dbReference>
<dbReference type="Pfam" id="PF13499">
    <property type="entry name" value="EF-hand_7"/>
    <property type="match status" value="2"/>
</dbReference>
<dbReference type="FunFam" id="1.10.238.10:FF:000178">
    <property type="entry name" value="Calmodulin-2 A"/>
    <property type="match status" value="1"/>
</dbReference>
<evidence type="ECO:0000313" key="4">
    <source>
        <dbReference type="EMBL" id="ORZ01275.1"/>
    </source>
</evidence>
<evidence type="ECO:0000313" key="5">
    <source>
        <dbReference type="Proteomes" id="UP000242180"/>
    </source>
</evidence>
<dbReference type="InterPro" id="IPR018247">
    <property type="entry name" value="EF_Hand_1_Ca_BS"/>
</dbReference>
<reference evidence="4 5" key="1">
    <citation type="submission" date="2016-07" db="EMBL/GenBank/DDBJ databases">
        <title>Pervasive Adenine N6-methylation of Active Genes in Fungi.</title>
        <authorList>
            <consortium name="DOE Joint Genome Institute"/>
            <person name="Mondo S.J."/>
            <person name="Dannebaum R.O."/>
            <person name="Kuo R.C."/>
            <person name="Labutti K."/>
            <person name="Haridas S."/>
            <person name="Kuo A."/>
            <person name="Salamov A."/>
            <person name="Ahrendt S.R."/>
            <person name="Lipzen A."/>
            <person name="Sullivan W."/>
            <person name="Andreopoulos W.B."/>
            <person name="Clum A."/>
            <person name="Lindquist E."/>
            <person name="Daum C."/>
            <person name="Ramamoorthy G.K."/>
            <person name="Gryganskyi A."/>
            <person name="Culley D."/>
            <person name="Magnuson J.K."/>
            <person name="James T.Y."/>
            <person name="O'Malley M.A."/>
            <person name="Stajich J.E."/>
            <person name="Spatafora J.W."/>
            <person name="Visel A."/>
            <person name="Grigoriev I.V."/>
        </authorList>
    </citation>
    <scope>NUCLEOTIDE SEQUENCE [LARGE SCALE GENOMIC DNA]</scope>
    <source>
        <strain evidence="4 5">NRRL 2496</strain>
    </source>
</reference>
<dbReference type="SMART" id="SM00054">
    <property type="entry name" value="EFh"/>
    <property type="match status" value="3"/>
</dbReference>
<dbReference type="InterPro" id="IPR011992">
    <property type="entry name" value="EF-hand-dom_pair"/>
</dbReference>
<dbReference type="PANTHER" id="PTHR23050">
    <property type="entry name" value="CALCIUM BINDING PROTEIN"/>
    <property type="match status" value="1"/>
</dbReference>
<dbReference type="EMBL" id="MCGN01000002">
    <property type="protein sequence ID" value="ORZ01275.1"/>
    <property type="molecule type" value="Genomic_DNA"/>
</dbReference>
<dbReference type="AlphaFoldDB" id="A0A1X2HPF6"/>
<name>A0A1X2HPF6_SYNRA</name>
<dbReference type="PROSITE" id="PS00018">
    <property type="entry name" value="EF_HAND_1"/>
    <property type="match status" value="3"/>
</dbReference>
<comment type="caution">
    <text evidence="4">The sequence shown here is derived from an EMBL/GenBank/DDBJ whole genome shotgun (WGS) entry which is preliminary data.</text>
</comment>
<keyword evidence="2" id="KW-0106">Calcium</keyword>
<dbReference type="Gene3D" id="1.10.238.10">
    <property type="entry name" value="EF-hand"/>
    <property type="match status" value="2"/>
</dbReference>
<sequence length="180" mass="20843">MLNTFSLVQNTTSTAPSLDLNQDELDSLRQAFTFLLRRDAQTISIHDFAEVLKHLNIAIDADKVERIARSFDVNKDDRIDFDEFAMAMIRYYEPESLAEKPIKQRSYKRISFHDDAELAACFRHFDKNGDGRIDQQELEEVMTSQGVALSQRELQDMMREADTNGDGTIDFDEFRQLLPK</sequence>
<gene>
    <name evidence="4" type="ORF">BCR43DRAFT_512170</name>
</gene>
<accession>A0A1X2HPF6</accession>
<keyword evidence="5" id="KW-1185">Reference proteome</keyword>
<evidence type="ECO:0000256" key="2">
    <source>
        <dbReference type="ARBA" id="ARBA00022837"/>
    </source>
</evidence>
<evidence type="ECO:0000256" key="1">
    <source>
        <dbReference type="ARBA" id="ARBA00022737"/>
    </source>
</evidence>
<dbReference type="InterPro" id="IPR050145">
    <property type="entry name" value="Centrin_CML-like"/>
</dbReference>
<evidence type="ECO:0000259" key="3">
    <source>
        <dbReference type="PROSITE" id="PS50222"/>
    </source>
</evidence>
<feature type="domain" description="EF-hand" evidence="3">
    <location>
        <begin position="149"/>
        <end position="180"/>
    </location>
</feature>
<dbReference type="InterPro" id="IPR002048">
    <property type="entry name" value="EF_hand_dom"/>
</dbReference>
<dbReference type="STRING" id="13706.A0A1X2HPF6"/>
<protein>
    <recommendedName>
        <fullName evidence="3">EF-hand domain-containing protein</fullName>
    </recommendedName>
</protein>
<organism evidence="4 5">
    <name type="scientific">Syncephalastrum racemosum</name>
    <name type="common">Filamentous fungus</name>
    <dbReference type="NCBI Taxonomy" id="13706"/>
    <lineage>
        <taxon>Eukaryota</taxon>
        <taxon>Fungi</taxon>
        <taxon>Fungi incertae sedis</taxon>
        <taxon>Mucoromycota</taxon>
        <taxon>Mucoromycotina</taxon>
        <taxon>Mucoromycetes</taxon>
        <taxon>Mucorales</taxon>
        <taxon>Syncephalastraceae</taxon>
        <taxon>Syncephalastrum</taxon>
    </lineage>
</organism>
<dbReference type="InParanoid" id="A0A1X2HPF6"/>
<dbReference type="GO" id="GO:0005509">
    <property type="term" value="F:calcium ion binding"/>
    <property type="evidence" value="ECO:0007669"/>
    <property type="project" value="InterPro"/>
</dbReference>
<dbReference type="GO" id="GO:0043226">
    <property type="term" value="C:organelle"/>
    <property type="evidence" value="ECO:0007669"/>
    <property type="project" value="UniProtKB-ARBA"/>
</dbReference>